<proteinExistence type="inferred from homology"/>
<evidence type="ECO:0000256" key="2">
    <source>
        <dbReference type="ARBA" id="ARBA00010401"/>
    </source>
</evidence>
<dbReference type="Pfam" id="PF01704">
    <property type="entry name" value="UDPGP"/>
    <property type="match status" value="1"/>
</dbReference>
<dbReference type="EMBL" id="AE016819">
    <property type="protein sequence ID" value="AAS53182.1"/>
    <property type="molecule type" value="Genomic_DNA"/>
</dbReference>
<dbReference type="InterPro" id="IPR029044">
    <property type="entry name" value="Nucleotide-diphossugar_trans"/>
</dbReference>
<protein>
    <recommendedName>
        <fullName evidence="3">UDP-N-acetylglucosamine diphosphorylase</fullName>
        <ecNumber evidence="3">2.7.7.23</ecNumber>
    </recommendedName>
</protein>
<dbReference type="HOGENOM" id="CLU_025603_1_1_1"/>
<evidence type="ECO:0000313" key="7">
    <source>
        <dbReference type="EMBL" id="AAS53182.1"/>
    </source>
</evidence>
<dbReference type="RefSeq" id="NP_985358.1">
    <property type="nucleotide sequence ID" value="NM_210712.1"/>
</dbReference>
<dbReference type="CDD" id="cd04193">
    <property type="entry name" value="UDPGlcNAc_PPase"/>
    <property type="match status" value="1"/>
</dbReference>
<sequence length="468" mass="52273">MRTKERYEAAGQGHLFEHWEQLTKEEQGELEQSLVQTDPARVLANLQRALESQDKSQEGDISALPETSYESAIDCSAETRARYREIGLEAVRRGEVAVVLMAGGQGTRLGSSQPKGTYDVGLPSHKSLFQIQAERLGRLERLAGCAQPIPWYIMTSRATRTATESFFREHGYFGLQQGQVTFFNQGTLPALDSDGRRLLLESKMSLLESPDGNGGLYRALQENGILDDLVSRGVKHIHMYCVDNVLVKLADPVFLGYAIDHEFDLATKVVRKRDAHESVGLIVAKDGKPCVIEYSEISKELAEAIDEESGLLKLRAANIVNHYYSVDVLRAKLESWCEQMPLHIAKKKIKYYDPCSDAVVCPADVNGIKLEQFIFDVFGSIPLERFGCLEVERSEEFSPLKNGVDAPNDNPLTARRDYLELSTKWLRDVGAVVDEGVLVEVSSALSYDGENLDRYHGERFSQDGAYLT</sequence>
<dbReference type="FunFam" id="3.90.550.10:FF:000075">
    <property type="entry name" value="Probable UDP-N-acetylglucosamine pyrophosphorylase"/>
    <property type="match status" value="1"/>
</dbReference>
<comment type="pathway">
    <text evidence="1">Nucleotide-sugar biosynthesis; UDP-N-acetyl-alpha-D-glucosamine biosynthesis; UDP-N-acetyl-alpha-D-glucosamine from N-acetyl-alpha-D-glucosamine 1-phosphate: step 1/1.</text>
</comment>
<name>Q755P9_EREGS</name>
<reference evidence="7 8" key="1">
    <citation type="journal article" date="2004" name="Science">
        <title>The Ashbya gossypii genome as a tool for mapping the ancient Saccharomyces cerevisiae genome.</title>
        <authorList>
            <person name="Dietrich F.S."/>
            <person name="Voegeli S."/>
            <person name="Brachat S."/>
            <person name="Lerch A."/>
            <person name="Gates K."/>
            <person name="Steiner S."/>
            <person name="Mohr C."/>
            <person name="Pohlmann R."/>
            <person name="Luedi P."/>
            <person name="Choi S."/>
            <person name="Wing R.A."/>
            <person name="Flavier A."/>
            <person name="Gaffney T.D."/>
            <person name="Philippsen P."/>
        </authorList>
    </citation>
    <scope>NUCLEOTIDE SEQUENCE [LARGE SCALE GENOMIC DNA]</scope>
    <source>
        <strain evidence="8">ATCC 10895 / CBS 109.51 / FGSC 9923 / NRRL Y-1056</strain>
    </source>
</reference>
<dbReference type="PANTHER" id="PTHR11952:SF2">
    <property type="entry name" value="LD24639P"/>
    <property type="match status" value="1"/>
</dbReference>
<dbReference type="KEGG" id="ago:AGOS_AFL192C"/>
<dbReference type="STRING" id="284811.Q755P9"/>
<keyword evidence="8" id="KW-1185">Reference proteome</keyword>
<keyword evidence="5" id="KW-0548">Nucleotidyltransferase</keyword>
<evidence type="ECO:0000256" key="4">
    <source>
        <dbReference type="ARBA" id="ARBA00022679"/>
    </source>
</evidence>
<accession>Q755P9</accession>
<comment type="catalytic activity">
    <reaction evidence="6">
        <text>N-acetyl-alpha-D-glucosamine 1-phosphate + UTP + H(+) = UDP-N-acetyl-alpha-D-glucosamine + diphosphate</text>
        <dbReference type="Rhea" id="RHEA:13509"/>
        <dbReference type="ChEBI" id="CHEBI:15378"/>
        <dbReference type="ChEBI" id="CHEBI:33019"/>
        <dbReference type="ChEBI" id="CHEBI:46398"/>
        <dbReference type="ChEBI" id="CHEBI:57705"/>
        <dbReference type="ChEBI" id="CHEBI:57776"/>
        <dbReference type="EC" id="2.7.7.23"/>
    </reaction>
</comment>
<dbReference type="FunCoup" id="Q755P9">
    <property type="interactions" value="558"/>
</dbReference>
<dbReference type="OrthoDB" id="532420at2759"/>
<evidence type="ECO:0000256" key="1">
    <source>
        <dbReference type="ARBA" id="ARBA00005208"/>
    </source>
</evidence>
<gene>
    <name evidence="7" type="ORF">AGOS_AFL192C</name>
</gene>
<reference evidence="8" key="2">
    <citation type="journal article" date="2013" name="G3 (Bethesda)">
        <title>Genomes of Ashbya fungi isolated from insects reveal four mating-type loci, numerous translocations, lack of transposons, and distinct gene duplications.</title>
        <authorList>
            <person name="Dietrich F.S."/>
            <person name="Voegeli S."/>
            <person name="Kuo S."/>
            <person name="Philippsen P."/>
        </authorList>
    </citation>
    <scope>GENOME REANNOTATION</scope>
    <source>
        <strain evidence="8">ATCC 10895 / CBS 109.51 / FGSC 9923 / NRRL Y-1056</strain>
    </source>
</reference>
<dbReference type="InParanoid" id="Q755P9"/>
<dbReference type="GeneID" id="4621583"/>
<dbReference type="EC" id="2.7.7.23" evidence="3"/>
<organism evidence="7 8">
    <name type="scientific">Eremothecium gossypii (strain ATCC 10895 / CBS 109.51 / FGSC 9923 / NRRL Y-1056)</name>
    <name type="common">Yeast</name>
    <name type="synonym">Ashbya gossypii</name>
    <dbReference type="NCBI Taxonomy" id="284811"/>
    <lineage>
        <taxon>Eukaryota</taxon>
        <taxon>Fungi</taxon>
        <taxon>Dikarya</taxon>
        <taxon>Ascomycota</taxon>
        <taxon>Saccharomycotina</taxon>
        <taxon>Saccharomycetes</taxon>
        <taxon>Saccharomycetales</taxon>
        <taxon>Saccharomycetaceae</taxon>
        <taxon>Eremothecium</taxon>
    </lineage>
</organism>
<dbReference type="InterPro" id="IPR039741">
    <property type="entry name" value="UDP-sugar_pyrophosphorylase"/>
</dbReference>
<dbReference type="GO" id="GO:0006048">
    <property type="term" value="P:UDP-N-acetylglucosamine biosynthetic process"/>
    <property type="evidence" value="ECO:0000318"/>
    <property type="project" value="GO_Central"/>
</dbReference>
<evidence type="ECO:0000256" key="6">
    <source>
        <dbReference type="ARBA" id="ARBA00048493"/>
    </source>
</evidence>
<comment type="similarity">
    <text evidence="2">Belongs to the UDPGP type 1 family.</text>
</comment>
<dbReference type="InterPro" id="IPR002618">
    <property type="entry name" value="UDPGP_fam"/>
</dbReference>
<dbReference type="PANTHER" id="PTHR11952">
    <property type="entry name" value="UDP- GLUCOSE PYROPHOSPHORYLASE"/>
    <property type="match status" value="1"/>
</dbReference>
<dbReference type="Gene3D" id="3.90.550.10">
    <property type="entry name" value="Spore Coat Polysaccharide Biosynthesis Protein SpsA, Chain A"/>
    <property type="match status" value="1"/>
</dbReference>
<keyword evidence="4" id="KW-0808">Transferase</keyword>
<dbReference type="OMA" id="YFQVDNP"/>
<dbReference type="GO" id="GO:0003977">
    <property type="term" value="F:UDP-N-acetylglucosamine diphosphorylase activity"/>
    <property type="evidence" value="ECO:0000318"/>
    <property type="project" value="GO_Central"/>
</dbReference>
<evidence type="ECO:0000256" key="3">
    <source>
        <dbReference type="ARBA" id="ARBA00012457"/>
    </source>
</evidence>
<evidence type="ECO:0000313" key="8">
    <source>
        <dbReference type="Proteomes" id="UP000000591"/>
    </source>
</evidence>
<dbReference type="SUPFAM" id="SSF53448">
    <property type="entry name" value="Nucleotide-diphospho-sugar transferases"/>
    <property type="match status" value="1"/>
</dbReference>
<dbReference type="AlphaFoldDB" id="Q755P9"/>
<dbReference type="Proteomes" id="UP000000591">
    <property type="component" value="Chromosome VI"/>
</dbReference>
<dbReference type="eggNOG" id="KOG2388">
    <property type="taxonomic scope" value="Eukaryota"/>
</dbReference>
<evidence type="ECO:0000256" key="5">
    <source>
        <dbReference type="ARBA" id="ARBA00022695"/>
    </source>
</evidence>